<reference evidence="8 9" key="1">
    <citation type="submission" date="2016-10" db="EMBL/GenBank/DDBJ databases">
        <authorList>
            <person name="de Groot N.N."/>
        </authorList>
    </citation>
    <scope>NUCLEOTIDE SEQUENCE [LARGE SCALE GENOMIC DNA]</scope>
    <source>
        <strain evidence="8 9">ATCC 51327</strain>
    </source>
</reference>
<evidence type="ECO:0000256" key="4">
    <source>
        <dbReference type="ARBA" id="ARBA00022679"/>
    </source>
</evidence>
<keyword evidence="3" id="KW-0997">Cell inner membrane</keyword>
<sequence length="292" mass="33744">MGKNKFKDYLSVFAYKFFKYIVNILPNFLIKLLAKLIAKLAYLLTKKRKKIALANLKRALNLDEKSAKQILKDVYQNLSYNFMEFLQQDKLSQQQLLELISFVDTEYLDQALAAGKGVIIYTAHFGNWELLGAALTARGYQVNAIARKQNNSFFDREINQIRQNSSLKIIPKGLAVRQVFKALKKNEIVVILGDQDARQSGWKLDFFSRPASTYSGAVQFANKTGSPIVPAFLRRLGWLEHQFKFYPAHSLSNLSEADLKQELQDLLTISEAEIKDRPANWMWLHRRWKTFN</sequence>
<evidence type="ECO:0000256" key="7">
    <source>
        <dbReference type="SAM" id="Phobius"/>
    </source>
</evidence>
<evidence type="ECO:0000256" key="5">
    <source>
        <dbReference type="ARBA" id="ARBA00023136"/>
    </source>
</evidence>
<dbReference type="GO" id="GO:0009247">
    <property type="term" value="P:glycolipid biosynthetic process"/>
    <property type="evidence" value="ECO:0007669"/>
    <property type="project" value="UniProtKB-ARBA"/>
</dbReference>
<keyword evidence="2" id="KW-1003">Cell membrane</keyword>
<feature type="transmembrane region" description="Helical" evidence="7">
    <location>
        <begin position="20"/>
        <end position="44"/>
    </location>
</feature>
<dbReference type="AlphaFoldDB" id="A0A1I4GX86"/>
<dbReference type="EMBL" id="FOTI01000008">
    <property type="protein sequence ID" value="SFL33751.1"/>
    <property type="molecule type" value="Genomic_DNA"/>
</dbReference>
<keyword evidence="7" id="KW-1133">Transmembrane helix</keyword>
<keyword evidence="5 7" id="KW-0472">Membrane</keyword>
<gene>
    <name evidence="8" type="ORF">SAMN02983006_00885</name>
</gene>
<dbReference type="PANTHER" id="PTHR30606:SF10">
    <property type="entry name" value="PHOSPHATIDYLINOSITOL MANNOSIDE ACYLTRANSFERASE"/>
    <property type="match status" value="1"/>
</dbReference>
<name>A0A1I4GX86_9FIRM</name>
<protein>
    <submittedName>
        <fullName evidence="8">KDO2-lipid IV(A) lauroyltransferase</fullName>
    </submittedName>
</protein>
<evidence type="ECO:0000256" key="2">
    <source>
        <dbReference type="ARBA" id="ARBA00022475"/>
    </source>
</evidence>
<dbReference type="RefSeq" id="WP_089860300.1">
    <property type="nucleotide sequence ID" value="NZ_FOTI01000008.1"/>
</dbReference>
<dbReference type="STRING" id="29563.SAMN02983006_00885"/>
<comment type="subcellular location">
    <subcellularLocation>
        <location evidence="1">Cell inner membrane</location>
    </subcellularLocation>
</comment>
<keyword evidence="6" id="KW-0012">Acyltransferase</keyword>
<evidence type="ECO:0000256" key="3">
    <source>
        <dbReference type="ARBA" id="ARBA00022519"/>
    </source>
</evidence>
<evidence type="ECO:0000313" key="8">
    <source>
        <dbReference type="EMBL" id="SFL33751.1"/>
    </source>
</evidence>
<dbReference type="CDD" id="cd07984">
    <property type="entry name" value="LPLAT_LABLAT-like"/>
    <property type="match status" value="1"/>
</dbReference>
<evidence type="ECO:0000256" key="6">
    <source>
        <dbReference type="ARBA" id="ARBA00023315"/>
    </source>
</evidence>
<dbReference type="OrthoDB" id="9801955at2"/>
<keyword evidence="7" id="KW-0812">Transmembrane</keyword>
<keyword evidence="4 8" id="KW-0808">Transferase</keyword>
<keyword evidence="9" id="KW-1185">Reference proteome</keyword>
<proteinExistence type="predicted"/>
<organism evidence="8 9">
    <name type="scientific">Halanaerobium salsuginis</name>
    <dbReference type="NCBI Taxonomy" id="29563"/>
    <lineage>
        <taxon>Bacteria</taxon>
        <taxon>Bacillati</taxon>
        <taxon>Bacillota</taxon>
        <taxon>Clostridia</taxon>
        <taxon>Halanaerobiales</taxon>
        <taxon>Halanaerobiaceae</taxon>
        <taxon>Halanaerobium</taxon>
    </lineage>
</organism>
<dbReference type="InterPro" id="IPR004960">
    <property type="entry name" value="LipA_acyltrans"/>
</dbReference>
<dbReference type="PIRSF" id="PIRSF026649">
    <property type="entry name" value="MsbB"/>
    <property type="match status" value="1"/>
</dbReference>
<dbReference type="GO" id="GO:0005886">
    <property type="term" value="C:plasma membrane"/>
    <property type="evidence" value="ECO:0007669"/>
    <property type="project" value="UniProtKB-SubCell"/>
</dbReference>
<dbReference type="GO" id="GO:0016746">
    <property type="term" value="F:acyltransferase activity"/>
    <property type="evidence" value="ECO:0007669"/>
    <property type="project" value="UniProtKB-KW"/>
</dbReference>
<accession>A0A1I4GX86</accession>
<dbReference type="PANTHER" id="PTHR30606">
    <property type="entry name" value="LIPID A BIOSYNTHESIS LAUROYL ACYLTRANSFERASE"/>
    <property type="match status" value="1"/>
</dbReference>
<dbReference type="Proteomes" id="UP000199006">
    <property type="component" value="Unassembled WGS sequence"/>
</dbReference>
<dbReference type="Pfam" id="PF03279">
    <property type="entry name" value="Lip_A_acyltrans"/>
    <property type="match status" value="1"/>
</dbReference>
<evidence type="ECO:0000256" key="1">
    <source>
        <dbReference type="ARBA" id="ARBA00004533"/>
    </source>
</evidence>
<evidence type="ECO:0000313" key="9">
    <source>
        <dbReference type="Proteomes" id="UP000199006"/>
    </source>
</evidence>